<dbReference type="AlphaFoldDB" id="A0A9D4VE24"/>
<organism evidence="1 2">
    <name type="scientific">Adiantum capillus-veneris</name>
    <name type="common">Maidenhair fern</name>
    <dbReference type="NCBI Taxonomy" id="13818"/>
    <lineage>
        <taxon>Eukaryota</taxon>
        <taxon>Viridiplantae</taxon>
        <taxon>Streptophyta</taxon>
        <taxon>Embryophyta</taxon>
        <taxon>Tracheophyta</taxon>
        <taxon>Polypodiopsida</taxon>
        <taxon>Polypodiidae</taxon>
        <taxon>Polypodiales</taxon>
        <taxon>Pteridineae</taxon>
        <taxon>Pteridaceae</taxon>
        <taxon>Vittarioideae</taxon>
        <taxon>Adiantum</taxon>
    </lineage>
</organism>
<keyword evidence="2" id="KW-1185">Reference proteome</keyword>
<evidence type="ECO:0000313" key="2">
    <source>
        <dbReference type="Proteomes" id="UP000886520"/>
    </source>
</evidence>
<proteinExistence type="predicted"/>
<gene>
    <name evidence="1" type="ORF">GOP47_0003470</name>
</gene>
<evidence type="ECO:0000313" key="1">
    <source>
        <dbReference type="EMBL" id="KAI5083727.1"/>
    </source>
</evidence>
<protein>
    <submittedName>
        <fullName evidence="1">Uncharacterized protein</fullName>
    </submittedName>
</protein>
<reference evidence="1" key="1">
    <citation type="submission" date="2021-01" db="EMBL/GenBank/DDBJ databases">
        <title>Adiantum capillus-veneris genome.</title>
        <authorList>
            <person name="Fang Y."/>
            <person name="Liao Q."/>
        </authorList>
    </citation>
    <scope>NUCLEOTIDE SEQUENCE</scope>
    <source>
        <strain evidence="1">H3</strain>
        <tissue evidence="1">Leaf</tissue>
    </source>
</reference>
<dbReference type="EMBL" id="JABFUD020000002">
    <property type="protein sequence ID" value="KAI5083727.1"/>
    <property type="molecule type" value="Genomic_DNA"/>
</dbReference>
<sequence length="130" mass="14487">MPELDPKLALHSADHAYVKNSPGQEKLEQVGNGAPFLRKRNLKAAFSASVQIFKWKEKLSSTFEKWLEIATAVTERILSVRVSTNNEVGGKESMSEFVLFVCGVVETSELQWSACAYLHKLTSPYHSKSA</sequence>
<comment type="caution">
    <text evidence="1">The sequence shown here is derived from an EMBL/GenBank/DDBJ whole genome shotgun (WGS) entry which is preliminary data.</text>
</comment>
<dbReference type="Proteomes" id="UP000886520">
    <property type="component" value="Chromosome 3"/>
</dbReference>
<accession>A0A9D4VE24</accession>
<name>A0A9D4VE24_ADICA</name>